<comment type="subcellular location">
    <subcellularLocation>
        <location evidence="1">Cytoplasm</location>
        <location evidence="1">Cytosol</location>
    </subcellularLocation>
</comment>
<feature type="region of interest" description="Disordered" evidence="13">
    <location>
        <begin position="1"/>
        <end position="20"/>
    </location>
</feature>
<name>A0A484K6Q2_9ASTE</name>
<evidence type="ECO:0000256" key="12">
    <source>
        <dbReference type="PROSITE-ProRule" id="PRU01015"/>
    </source>
</evidence>
<feature type="domain" description="Protein arginine N-methyltransferase 3-like C2H2 zinc finger" evidence="15">
    <location>
        <begin position="81"/>
        <end position="108"/>
    </location>
</feature>
<dbReference type="InterPro" id="IPR029063">
    <property type="entry name" value="SAM-dependent_MTases_sf"/>
</dbReference>
<accession>A0A484K6Q2</accession>
<evidence type="ECO:0000256" key="7">
    <source>
        <dbReference type="ARBA" id="ARBA00022723"/>
    </source>
</evidence>
<feature type="domain" description="Methyltransferase" evidence="14">
    <location>
        <begin position="303"/>
        <end position="416"/>
    </location>
</feature>
<dbReference type="PANTHER" id="PTHR11006">
    <property type="entry name" value="PROTEIN ARGININE N-METHYLTRANSFERASE"/>
    <property type="match status" value="1"/>
</dbReference>
<keyword evidence="7" id="KW-0479">Metal-binding</keyword>
<reference evidence="17 18" key="1">
    <citation type="submission" date="2018-04" db="EMBL/GenBank/DDBJ databases">
        <authorList>
            <person name="Vogel A."/>
        </authorList>
    </citation>
    <scope>NUCLEOTIDE SEQUENCE [LARGE SCALE GENOMIC DNA]</scope>
</reference>
<evidence type="ECO:0000256" key="9">
    <source>
        <dbReference type="ARBA" id="ARBA00022833"/>
    </source>
</evidence>
<dbReference type="Pfam" id="PF22528">
    <property type="entry name" value="PRMT_C"/>
    <property type="match status" value="1"/>
</dbReference>
<keyword evidence="5 12" id="KW-0808">Transferase</keyword>
<dbReference type="InterPro" id="IPR036236">
    <property type="entry name" value="Znf_C2H2_sf"/>
</dbReference>
<feature type="compositionally biased region" description="Polar residues" evidence="13">
    <location>
        <begin position="216"/>
        <end position="227"/>
    </location>
</feature>
<dbReference type="GO" id="GO:0035242">
    <property type="term" value="F:protein-arginine omega-N asymmetric methyltransferase activity"/>
    <property type="evidence" value="ECO:0007669"/>
    <property type="project" value="UniProtKB-EC"/>
</dbReference>
<dbReference type="Proteomes" id="UP000595140">
    <property type="component" value="Unassembled WGS sequence"/>
</dbReference>
<evidence type="ECO:0000256" key="10">
    <source>
        <dbReference type="ARBA" id="ARBA00047384"/>
    </source>
</evidence>
<keyword evidence="6 12" id="KW-0949">S-adenosyl-L-methionine</keyword>
<dbReference type="EMBL" id="OOIL02000161">
    <property type="protein sequence ID" value="VFQ61383.1"/>
    <property type="molecule type" value="Genomic_DNA"/>
</dbReference>
<keyword evidence="4 12" id="KW-0489">Methyltransferase</keyword>
<evidence type="ECO:0000259" key="16">
    <source>
        <dbReference type="Pfam" id="PF22528"/>
    </source>
</evidence>
<dbReference type="Gene3D" id="3.40.50.150">
    <property type="entry name" value="Vaccinia Virus protein VP39"/>
    <property type="match status" value="1"/>
</dbReference>
<dbReference type="FunFam" id="3.40.50.150:FF:000016">
    <property type="entry name" value="Protein arginine N-methyltransferase 6"/>
    <property type="match status" value="1"/>
</dbReference>
<evidence type="ECO:0000313" key="17">
    <source>
        <dbReference type="EMBL" id="VFQ61383.1"/>
    </source>
</evidence>
<dbReference type="GO" id="GO:0008270">
    <property type="term" value="F:zinc ion binding"/>
    <property type="evidence" value="ECO:0007669"/>
    <property type="project" value="UniProtKB-KW"/>
</dbReference>
<dbReference type="Pfam" id="PF13649">
    <property type="entry name" value="Methyltransf_25"/>
    <property type="match status" value="1"/>
</dbReference>
<keyword evidence="18" id="KW-1185">Reference proteome</keyword>
<keyword evidence="9" id="KW-0862">Zinc</keyword>
<organism evidence="17 18">
    <name type="scientific">Cuscuta campestris</name>
    <dbReference type="NCBI Taxonomy" id="132261"/>
    <lineage>
        <taxon>Eukaryota</taxon>
        <taxon>Viridiplantae</taxon>
        <taxon>Streptophyta</taxon>
        <taxon>Embryophyta</taxon>
        <taxon>Tracheophyta</taxon>
        <taxon>Spermatophyta</taxon>
        <taxon>Magnoliopsida</taxon>
        <taxon>eudicotyledons</taxon>
        <taxon>Gunneridae</taxon>
        <taxon>Pentapetalae</taxon>
        <taxon>asterids</taxon>
        <taxon>lamiids</taxon>
        <taxon>Solanales</taxon>
        <taxon>Convolvulaceae</taxon>
        <taxon>Cuscuteae</taxon>
        <taxon>Cuscuta</taxon>
        <taxon>Cuscuta subgen. Grammica</taxon>
        <taxon>Cuscuta sect. Cleistogrammica</taxon>
    </lineage>
</organism>
<evidence type="ECO:0000256" key="13">
    <source>
        <dbReference type="SAM" id="MobiDB-lite"/>
    </source>
</evidence>
<comment type="catalytic activity">
    <reaction evidence="10">
        <text>L-arginyl-[protein] + 2 S-adenosyl-L-methionine = N(omega),N(omega)-dimethyl-L-arginyl-[protein] + 2 S-adenosyl-L-homocysteine + 2 H(+)</text>
        <dbReference type="Rhea" id="RHEA:48096"/>
        <dbReference type="Rhea" id="RHEA-COMP:10532"/>
        <dbReference type="Rhea" id="RHEA-COMP:11991"/>
        <dbReference type="ChEBI" id="CHEBI:15378"/>
        <dbReference type="ChEBI" id="CHEBI:29965"/>
        <dbReference type="ChEBI" id="CHEBI:57856"/>
        <dbReference type="ChEBI" id="CHEBI:59789"/>
        <dbReference type="ChEBI" id="CHEBI:61897"/>
        <dbReference type="EC" id="2.1.1.319"/>
    </reaction>
    <physiologicalReaction direction="left-to-right" evidence="10">
        <dbReference type="Rhea" id="RHEA:48097"/>
    </physiologicalReaction>
</comment>
<dbReference type="PROSITE" id="PS51678">
    <property type="entry name" value="SAM_MT_PRMT"/>
    <property type="match status" value="1"/>
</dbReference>
<evidence type="ECO:0000256" key="3">
    <source>
        <dbReference type="ARBA" id="ARBA00022490"/>
    </source>
</evidence>
<keyword evidence="8" id="KW-0863">Zinc-finger</keyword>
<gene>
    <name evidence="17" type="ORF">CCAM_LOCUS3159</name>
</gene>
<dbReference type="InterPro" id="IPR025799">
    <property type="entry name" value="Arg_MeTrfase"/>
</dbReference>
<dbReference type="InterPro" id="IPR049482">
    <property type="entry name" value="ANM3-like_C2H2_Zf"/>
</dbReference>
<evidence type="ECO:0000259" key="14">
    <source>
        <dbReference type="Pfam" id="PF13649"/>
    </source>
</evidence>
<feature type="domain" description="Protein arginine N-methyltransferase" evidence="16">
    <location>
        <begin position="421"/>
        <end position="571"/>
    </location>
</feature>
<protein>
    <recommendedName>
        <fullName evidence="2">type I protein arginine methyltransferase</fullName>
        <ecNumber evidence="2">2.1.1.319</ecNumber>
    </recommendedName>
</protein>
<dbReference type="AlphaFoldDB" id="A0A484K6Q2"/>
<dbReference type="SUPFAM" id="SSF57667">
    <property type="entry name" value="beta-beta-alpha zinc fingers"/>
    <property type="match status" value="1"/>
</dbReference>
<dbReference type="SUPFAM" id="SSF53335">
    <property type="entry name" value="S-adenosyl-L-methionine-dependent methyltransferases"/>
    <property type="match status" value="1"/>
</dbReference>
<evidence type="ECO:0000256" key="1">
    <source>
        <dbReference type="ARBA" id="ARBA00004514"/>
    </source>
</evidence>
<dbReference type="PANTHER" id="PTHR11006:SF89">
    <property type="entry name" value="PROTEIN ARGININE N-METHYLTRANSFERASE 3-RELATED"/>
    <property type="match status" value="1"/>
</dbReference>
<dbReference type="GO" id="GO:0005634">
    <property type="term" value="C:nucleus"/>
    <property type="evidence" value="ECO:0007669"/>
    <property type="project" value="TreeGrafter"/>
</dbReference>
<evidence type="ECO:0000313" key="18">
    <source>
        <dbReference type="Proteomes" id="UP000595140"/>
    </source>
</evidence>
<sequence>MATAPSDDENTSDSTEMEMEDGIDIIDQEDQNWDDWEADEEDDALYPVFLCLFCDSRLNSGRALFQHCASCHRFDFEELKSNLRLDFYGCFKLINYIRSEVAESRCWNCRITCNSKQDMQDHLHKMVEYRSDFLPWDDNKYLKPFLQDDALLYSFVEDDDVEEDTMSVDNNDNLCSKDLSGFEGIRINDNDFSSKECQARYEVCCENGEKKVASPTDGSCNNGNPLDSSEIKSVSPHRKSEDERHASSISDVEINQIKAINKSYFGSYSFFGIHREMISDKERTDAYRRAMLENPSLFRGSTVMDVGCGTGILSLFAAQAGASRVIAIDGSEKMAAVATEVAKENGLLWNVSPNNSEYSGVIDVVHGMVEELDLTKIIQPNSVDVLISEWMGYCLLYESMLSSVLMARDKWLKPGGAVLPDTATMFVAGFGRGATSIPFWENVYGFNMSCIGKELTADASHFPIVDVVDDSDVVTSTAVLQAFDLLTMKTEEMDFTSTVELELKNVASLESPLLESKPSTTWCYGLVLWFETGFTGRFCKEKPTNLSTSPYHPKTHWSQTSLTFREPIAMSSRRSSSSSCCSGKKLEAVGTEDCPAVTLHLRISIVRAIQHRSIDISMEVTALGHDGRKCSWPGQLFNL</sequence>
<evidence type="ECO:0000256" key="6">
    <source>
        <dbReference type="ARBA" id="ARBA00022691"/>
    </source>
</evidence>
<evidence type="ECO:0000256" key="8">
    <source>
        <dbReference type="ARBA" id="ARBA00022771"/>
    </source>
</evidence>
<evidence type="ECO:0000259" key="15">
    <source>
        <dbReference type="Pfam" id="PF21137"/>
    </source>
</evidence>
<evidence type="ECO:0000256" key="5">
    <source>
        <dbReference type="ARBA" id="ARBA00022679"/>
    </source>
</evidence>
<dbReference type="GO" id="GO:0032259">
    <property type="term" value="P:methylation"/>
    <property type="evidence" value="ECO:0007669"/>
    <property type="project" value="UniProtKB-KW"/>
</dbReference>
<comment type="catalytic activity">
    <reaction evidence="11">
        <text>L-arginyl-[protein] + S-adenosyl-L-methionine = N(omega)-methyl-L-arginyl-[protein] + S-adenosyl-L-homocysteine + H(+)</text>
        <dbReference type="Rhea" id="RHEA:48100"/>
        <dbReference type="Rhea" id="RHEA-COMP:10532"/>
        <dbReference type="Rhea" id="RHEA-COMP:11990"/>
        <dbReference type="ChEBI" id="CHEBI:15378"/>
        <dbReference type="ChEBI" id="CHEBI:29965"/>
        <dbReference type="ChEBI" id="CHEBI:57856"/>
        <dbReference type="ChEBI" id="CHEBI:59789"/>
        <dbReference type="ChEBI" id="CHEBI:65280"/>
    </reaction>
    <physiologicalReaction direction="left-to-right" evidence="11">
        <dbReference type="Rhea" id="RHEA:48101"/>
    </physiologicalReaction>
</comment>
<dbReference type="InterPro" id="IPR055135">
    <property type="entry name" value="PRMT_dom"/>
</dbReference>
<keyword evidence="3" id="KW-0963">Cytoplasm</keyword>
<dbReference type="GO" id="GO:0005829">
    <property type="term" value="C:cytosol"/>
    <property type="evidence" value="ECO:0007669"/>
    <property type="project" value="UniProtKB-SubCell"/>
</dbReference>
<dbReference type="Pfam" id="PF21137">
    <property type="entry name" value="ANM3_C2H2_Zf"/>
    <property type="match status" value="1"/>
</dbReference>
<dbReference type="Gene3D" id="2.70.160.11">
    <property type="entry name" value="Hnrnp arginine n-methyltransferase1"/>
    <property type="match status" value="1"/>
</dbReference>
<evidence type="ECO:0000256" key="2">
    <source>
        <dbReference type="ARBA" id="ARBA00011925"/>
    </source>
</evidence>
<feature type="region of interest" description="Disordered" evidence="13">
    <location>
        <begin position="211"/>
        <end position="248"/>
    </location>
</feature>
<dbReference type="OrthoDB" id="7848332at2759"/>
<proteinExistence type="predicted"/>
<dbReference type="EC" id="2.1.1.319" evidence="2"/>
<evidence type="ECO:0000256" key="4">
    <source>
        <dbReference type="ARBA" id="ARBA00022603"/>
    </source>
</evidence>
<dbReference type="CDD" id="cd02440">
    <property type="entry name" value="AdoMet_MTases"/>
    <property type="match status" value="1"/>
</dbReference>
<dbReference type="GO" id="GO:0042054">
    <property type="term" value="F:histone methyltransferase activity"/>
    <property type="evidence" value="ECO:0007669"/>
    <property type="project" value="TreeGrafter"/>
</dbReference>
<evidence type="ECO:0000256" key="11">
    <source>
        <dbReference type="ARBA" id="ARBA00049303"/>
    </source>
</evidence>
<dbReference type="InterPro" id="IPR041698">
    <property type="entry name" value="Methyltransf_25"/>
</dbReference>